<comment type="caution">
    <text evidence="2">The sequence shown here is derived from an EMBL/GenBank/DDBJ whole genome shotgun (WGS) entry which is preliminary data.</text>
</comment>
<protein>
    <submittedName>
        <fullName evidence="2">Uncharacterized protein</fullName>
    </submittedName>
</protein>
<dbReference type="RefSeq" id="WP_184127430.1">
    <property type="nucleotide sequence ID" value="NZ_JACHFL010000001.1"/>
</dbReference>
<reference evidence="2 3" key="1">
    <citation type="submission" date="2020-08" db="EMBL/GenBank/DDBJ databases">
        <title>Genomic Encyclopedia of Type Strains, Phase IV (KMG-IV): sequencing the most valuable type-strain genomes for metagenomic binning, comparative biology and taxonomic classification.</title>
        <authorList>
            <person name="Goeker M."/>
        </authorList>
    </citation>
    <scope>NUCLEOTIDE SEQUENCE [LARGE SCALE GENOMIC DNA]</scope>
    <source>
        <strain evidence="2 3">DSM 27939</strain>
    </source>
</reference>
<sequence length="115" mass="13296">MPPRNRRTQTRPVSWTGQPTPDARRAADEYREQTRHLWAQDGDGDWFRVKALADEASKGETNAYSTATLSISQNRGKTWQPVPIIGPVRIEYGLPVRRLAQSRRKRAQQVRRSQR</sequence>
<dbReference type="AlphaFoldDB" id="A0A7W8JT60"/>
<gene>
    <name evidence="2" type="ORF">HNQ08_000417</name>
</gene>
<name>A0A7W8JT60_9DEIO</name>
<evidence type="ECO:0000313" key="2">
    <source>
        <dbReference type="EMBL" id="MBB5361346.1"/>
    </source>
</evidence>
<evidence type="ECO:0000256" key="1">
    <source>
        <dbReference type="SAM" id="MobiDB-lite"/>
    </source>
</evidence>
<evidence type="ECO:0000313" key="3">
    <source>
        <dbReference type="Proteomes" id="UP000552709"/>
    </source>
</evidence>
<keyword evidence="3" id="KW-1185">Reference proteome</keyword>
<organism evidence="2 3">
    <name type="scientific">Deinococcus humi</name>
    <dbReference type="NCBI Taxonomy" id="662880"/>
    <lineage>
        <taxon>Bacteria</taxon>
        <taxon>Thermotogati</taxon>
        <taxon>Deinococcota</taxon>
        <taxon>Deinococci</taxon>
        <taxon>Deinococcales</taxon>
        <taxon>Deinococcaceae</taxon>
        <taxon>Deinococcus</taxon>
    </lineage>
</organism>
<dbReference type="EMBL" id="JACHFL010000001">
    <property type="protein sequence ID" value="MBB5361346.1"/>
    <property type="molecule type" value="Genomic_DNA"/>
</dbReference>
<feature type="compositionally biased region" description="Polar residues" evidence="1">
    <location>
        <begin position="10"/>
        <end position="19"/>
    </location>
</feature>
<proteinExistence type="predicted"/>
<feature type="region of interest" description="Disordered" evidence="1">
    <location>
        <begin position="1"/>
        <end position="27"/>
    </location>
</feature>
<dbReference type="Proteomes" id="UP000552709">
    <property type="component" value="Unassembled WGS sequence"/>
</dbReference>
<accession>A0A7W8JT60</accession>